<gene>
    <name evidence="2" type="ORF">GN244_ATG20770</name>
</gene>
<sequence>MAMKAACAAEVHKALATSSPSKAGVLHEHGESDGLAVPRNLAPSVVSSCFSTDINANSSVGVVVQRKTRREKEAIRKRIYHQRLKDERETLRQTVEDLKLKLEELKQGKQTTSLGPFDSVWRDLAMEEREKLLQSEAEQRQLIDAAEAKAFCIMELCKQVPASMVKSVSSPTTVDSDVSVLPTIPPFDYTMFRGHLRRVQEAYALTDCVLNFDSMVDGVSMSNIRREVDNEVEYIELRQKYSEPFSYAQTQRTMWKLGEMHHRQHDRKDFRQVADSGDIRVIRYRTVQTLATGPTVSVLKRYVAQRFVEETRTVFIWKTHTEGEGALRGMHSDDTGWICVQPATDENVTDVMVCSRQAPVRFGISTSTDAQIEAFHQILQSNIHEDMVEITSALDKLLLEDTLAGVDMSHVN</sequence>
<organism evidence="2 3">
    <name type="scientific">Phytophthora infestans</name>
    <name type="common">Potato late blight agent</name>
    <name type="synonym">Botrytis infestans</name>
    <dbReference type="NCBI Taxonomy" id="4787"/>
    <lineage>
        <taxon>Eukaryota</taxon>
        <taxon>Sar</taxon>
        <taxon>Stramenopiles</taxon>
        <taxon>Oomycota</taxon>
        <taxon>Peronosporomycetes</taxon>
        <taxon>Peronosporales</taxon>
        <taxon>Peronosporaceae</taxon>
        <taxon>Phytophthora</taxon>
    </lineage>
</organism>
<name>A0A833S5K5_PHYIN</name>
<accession>A0A833S5K5</accession>
<dbReference type="EMBL" id="WSZM01001371">
    <property type="protein sequence ID" value="KAF4027608.1"/>
    <property type="molecule type" value="Genomic_DNA"/>
</dbReference>
<keyword evidence="1" id="KW-0175">Coiled coil</keyword>
<feature type="coiled-coil region" evidence="1">
    <location>
        <begin position="81"/>
        <end position="149"/>
    </location>
</feature>
<dbReference type="Proteomes" id="UP000602510">
    <property type="component" value="Unassembled WGS sequence"/>
</dbReference>
<protein>
    <recommendedName>
        <fullName evidence="4">M96 mating-specific protein family</fullName>
    </recommendedName>
</protein>
<proteinExistence type="predicted"/>
<dbReference type="AlphaFoldDB" id="A0A833S5K5"/>
<reference evidence="2" key="1">
    <citation type="submission" date="2020-04" db="EMBL/GenBank/DDBJ databases">
        <title>Hybrid Assembly of Korean Phytophthora infestans isolates.</title>
        <authorList>
            <person name="Prokchorchik M."/>
            <person name="Lee Y."/>
            <person name="Seo J."/>
            <person name="Cho J.-H."/>
            <person name="Park Y.-E."/>
            <person name="Jang D.-C."/>
            <person name="Im J.-S."/>
            <person name="Choi J.-G."/>
            <person name="Park H.-J."/>
            <person name="Lee G.-B."/>
            <person name="Lee Y.-G."/>
            <person name="Hong S.-Y."/>
            <person name="Cho K."/>
            <person name="Sohn K.H."/>
        </authorList>
    </citation>
    <scope>NUCLEOTIDE SEQUENCE</scope>
    <source>
        <strain evidence="2">KR_1_A1</strain>
    </source>
</reference>
<evidence type="ECO:0008006" key="4">
    <source>
        <dbReference type="Google" id="ProtNLM"/>
    </source>
</evidence>
<keyword evidence="3" id="KW-1185">Reference proteome</keyword>
<evidence type="ECO:0000313" key="2">
    <source>
        <dbReference type="EMBL" id="KAF4027608.1"/>
    </source>
</evidence>
<evidence type="ECO:0000256" key="1">
    <source>
        <dbReference type="SAM" id="Coils"/>
    </source>
</evidence>
<comment type="caution">
    <text evidence="2">The sequence shown here is derived from an EMBL/GenBank/DDBJ whole genome shotgun (WGS) entry which is preliminary data.</text>
</comment>
<evidence type="ECO:0000313" key="3">
    <source>
        <dbReference type="Proteomes" id="UP000602510"/>
    </source>
</evidence>